<sequence>MSDQQLLPCPFCGKNDALVERLDNSSSMVICQAMLDEHSACMARGPVGIQDDDGEEQPGYAAAVREWNARAQLPSAGGAVPESWKLVPVVPTDAMISGAWNEPEAGHDNYITKTWAGMLGAAPHPASGERLAVKRYERDAVAGHSDVEIVVTGIIHHDHGPNLAEALARLAYRVAKFHSLEAPTLSESPAAQDVSELMRQHRIAVTPEHEGQWHADLYGEESEPLARAEAATPEAAVHAVIAAHRAKQGEQS</sequence>
<dbReference type="OrthoDB" id="7032751at2"/>
<proteinExistence type="predicted"/>
<accession>A0A1I3NV20</accession>
<evidence type="ECO:0000313" key="1">
    <source>
        <dbReference type="EMBL" id="SFJ13059.1"/>
    </source>
</evidence>
<dbReference type="EMBL" id="FORC01000004">
    <property type="protein sequence ID" value="SFJ13059.1"/>
    <property type="molecule type" value="Genomic_DNA"/>
</dbReference>
<dbReference type="Proteomes" id="UP000183018">
    <property type="component" value="Unassembled WGS sequence"/>
</dbReference>
<dbReference type="Pfam" id="PF14354">
    <property type="entry name" value="Lar_restr_allev"/>
    <property type="match status" value="1"/>
</dbReference>
<keyword evidence="2" id="KW-1185">Reference proteome</keyword>
<reference evidence="2" key="1">
    <citation type="submission" date="2016-10" db="EMBL/GenBank/DDBJ databases">
        <authorList>
            <person name="Varghese N."/>
            <person name="Submissions S."/>
        </authorList>
    </citation>
    <scope>NUCLEOTIDE SEQUENCE [LARGE SCALE GENOMIC DNA]</scope>
    <source>
        <strain evidence="2">LMG 22563</strain>
    </source>
</reference>
<protein>
    <submittedName>
        <fullName evidence="1">Restriction alleviation protein Lar</fullName>
    </submittedName>
</protein>
<organism evidence="1 2">
    <name type="scientific">Phytopseudomonas argentinensis</name>
    <dbReference type="NCBI Taxonomy" id="289370"/>
    <lineage>
        <taxon>Bacteria</taxon>
        <taxon>Pseudomonadati</taxon>
        <taxon>Pseudomonadota</taxon>
        <taxon>Gammaproteobacteria</taxon>
        <taxon>Pseudomonadales</taxon>
        <taxon>Pseudomonadaceae</taxon>
        <taxon>Phytopseudomonas</taxon>
    </lineage>
</organism>
<evidence type="ECO:0000313" key="2">
    <source>
        <dbReference type="Proteomes" id="UP000183018"/>
    </source>
</evidence>
<gene>
    <name evidence="1" type="ORF">SAMN05216602_4037</name>
</gene>
<dbReference type="AlphaFoldDB" id="A0A1I3NV20"/>
<name>A0A1I3NV20_9GAMM</name>
<dbReference type="RefSeq" id="WP_074888290.1">
    <property type="nucleotide sequence ID" value="NZ_FORC01000004.1"/>
</dbReference>
<dbReference type="STRING" id="289370.SAMN05216602_4037"/>